<dbReference type="Pfam" id="PF14218">
    <property type="entry name" value="COP23"/>
    <property type="match status" value="1"/>
</dbReference>
<name>A0A0F6U3B4_MICAE</name>
<organism evidence="1 2">
    <name type="scientific">Microcystis aeruginosa NIES-2549</name>
    <dbReference type="NCBI Taxonomy" id="1641812"/>
    <lineage>
        <taxon>Bacteria</taxon>
        <taxon>Bacillati</taxon>
        <taxon>Cyanobacteriota</taxon>
        <taxon>Cyanophyceae</taxon>
        <taxon>Oscillatoriophycideae</taxon>
        <taxon>Chroococcales</taxon>
        <taxon>Microcystaceae</taxon>
        <taxon>Microcystis</taxon>
    </lineage>
</organism>
<reference evidence="1 2" key="1">
    <citation type="journal article" date="2015" name="Genome Announc.">
        <title>Complete Genome Sequence of Microcystis aeruginosa NIES-2549, a Bloom-Forming Cyanobacterium from Lake Kasumigaura, Japan.</title>
        <authorList>
            <person name="Yamaguchi H."/>
            <person name="Suzuki S."/>
            <person name="Tanabe Y."/>
            <person name="Osana Y."/>
            <person name="Shimura Y."/>
            <person name="Ishida K."/>
            <person name="Kawachi M."/>
        </authorList>
    </citation>
    <scope>NUCLEOTIDE SEQUENCE [LARGE SCALE GENOMIC DNA]</scope>
    <source>
        <strain evidence="1 2">NIES-2549</strain>
    </source>
</reference>
<dbReference type="EMBL" id="CP011304">
    <property type="protein sequence ID" value="AKE64172.1"/>
    <property type="molecule type" value="Genomic_DNA"/>
</dbReference>
<evidence type="ECO:0000313" key="1">
    <source>
        <dbReference type="EMBL" id="AKE64172.1"/>
    </source>
</evidence>
<sequence length="215" mass="25235">MNVFWRYFPLAFVVMLSNGFTPHAMNVFWRYFPLAFVVMLSNGFTPQQGRTESPKVTCQIESYPSTKQKVPTTMIQNGTGNLVPFIYWVEEVAGEKPLERCKEVSEIIQARYDDKTWSRSFLRTGKSSDNYPIICFVKEPKDKACDTERELIVKLKRGENAERVLDKMLALRYRLIRRNFLTFTDNFIFYSGGANLYIDVDKFLEEVERSRTERQ</sequence>
<dbReference type="PATRIC" id="fig|1641812.3.peg.1879"/>
<protein>
    <submittedName>
        <fullName evidence="1">Uncharacterized protein</fullName>
    </submittedName>
</protein>
<gene>
    <name evidence="1" type="ORF">MYAER_1824</name>
</gene>
<dbReference type="Proteomes" id="UP000034103">
    <property type="component" value="Chromosome"/>
</dbReference>
<dbReference type="HOGENOM" id="CLU_1433017_0_0_3"/>
<evidence type="ECO:0000313" key="2">
    <source>
        <dbReference type="Proteomes" id="UP000034103"/>
    </source>
</evidence>
<dbReference type="InterPro" id="IPR025478">
    <property type="entry name" value="COP23"/>
</dbReference>
<accession>A0A0F6U3B4</accession>
<proteinExistence type="predicted"/>
<dbReference type="RefSeq" id="WP_235614826.1">
    <property type="nucleotide sequence ID" value="NZ_CP011304.1"/>
</dbReference>
<dbReference type="AlphaFoldDB" id="A0A0F6U3B4"/>